<name>A0A9D2B9T9_9FIRM</name>
<proteinExistence type="predicted"/>
<evidence type="ECO:0000313" key="2">
    <source>
        <dbReference type="Proteomes" id="UP000886721"/>
    </source>
</evidence>
<protein>
    <submittedName>
        <fullName evidence="1">Uncharacterized protein</fullName>
    </submittedName>
</protein>
<gene>
    <name evidence="1" type="ORF">H9735_10790</name>
</gene>
<sequence length="254" mass="30253">MSENKIWDMEVVLDHEVFDYVKYSVNSWREWIAKVMNEIEKVELKEIKLLTYFSILEMMAQEYENFPSNGLQGSFAKFVLEFQDKYDFLEATDPVTLFYRVEDIVASTVNLNNLIDGEIYYPNSKIILDKVCEIKNELIKQKGNEYTAKKLKQHRYVELLYRMRCRLSHEFSAPHISFSNVIEGPSYINCSRQYVSNGRLVSDNVWQLRFPVKFVKDLCMNCFENYLDYCLRERIPPDKNNGLDRLCELSWYSH</sequence>
<evidence type="ECO:0000313" key="1">
    <source>
        <dbReference type="EMBL" id="HIX68590.1"/>
    </source>
</evidence>
<accession>A0A9D2B9T9</accession>
<organism evidence="1 2">
    <name type="scientific">Candidatus Anaerostipes excrementavium</name>
    <dbReference type="NCBI Taxonomy" id="2838463"/>
    <lineage>
        <taxon>Bacteria</taxon>
        <taxon>Bacillati</taxon>
        <taxon>Bacillota</taxon>
        <taxon>Clostridia</taxon>
        <taxon>Lachnospirales</taxon>
        <taxon>Lachnospiraceae</taxon>
        <taxon>Anaerostipes</taxon>
    </lineage>
</organism>
<reference evidence="1" key="1">
    <citation type="journal article" date="2021" name="PeerJ">
        <title>Extensive microbial diversity within the chicken gut microbiome revealed by metagenomics and culture.</title>
        <authorList>
            <person name="Gilroy R."/>
            <person name="Ravi A."/>
            <person name="Getino M."/>
            <person name="Pursley I."/>
            <person name="Horton D.L."/>
            <person name="Alikhan N.F."/>
            <person name="Baker D."/>
            <person name="Gharbi K."/>
            <person name="Hall N."/>
            <person name="Watson M."/>
            <person name="Adriaenssens E.M."/>
            <person name="Foster-Nyarko E."/>
            <person name="Jarju S."/>
            <person name="Secka A."/>
            <person name="Antonio M."/>
            <person name="Oren A."/>
            <person name="Chaudhuri R.R."/>
            <person name="La Ragione R."/>
            <person name="Hildebrand F."/>
            <person name="Pallen M.J."/>
        </authorList>
    </citation>
    <scope>NUCLEOTIDE SEQUENCE</scope>
    <source>
        <strain evidence="1">CHK191-13928</strain>
    </source>
</reference>
<dbReference type="AlphaFoldDB" id="A0A9D2B9T9"/>
<comment type="caution">
    <text evidence="1">The sequence shown here is derived from an EMBL/GenBank/DDBJ whole genome shotgun (WGS) entry which is preliminary data.</text>
</comment>
<reference evidence="1" key="2">
    <citation type="submission" date="2021-04" db="EMBL/GenBank/DDBJ databases">
        <authorList>
            <person name="Gilroy R."/>
        </authorList>
    </citation>
    <scope>NUCLEOTIDE SEQUENCE</scope>
    <source>
        <strain evidence="1">CHK191-13928</strain>
    </source>
</reference>
<dbReference type="EMBL" id="DXEM01000032">
    <property type="protein sequence ID" value="HIX68590.1"/>
    <property type="molecule type" value="Genomic_DNA"/>
</dbReference>
<dbReference type="Proteomes" id="UP000886721">
    <property type="component" value="Unassembled WGS sequence"/>
</dbReference>